<evidence type="ECO:0000259" key="5">
    <source>
        <dbReference type="Pfam" id="PF22725"/>
    </source>
</evidence>
<evidence type="ECO:0000313" key="6">
    <source>
        <dbReference type="EMBL" id="MEJ1154729.1"/>
    </source>
</evidence>
<dbReference type="PANTHER" id="PTHR22604">
    <property type="entry name" value="OXIDOREDUCTASES"/>
    <property type="match status" value="1"/>
</dbReference>
<name>A0ABU8LT76_9MICO</name>
<dbReference type="InterPro" id="IPR036291">
    <property type="entry name" value="NAD(P)-bd_dom_sf"/>
</dbReference>
<dbReference type="Gene3D" id="3.40.50.720">
    <property type="entry name" value="NAD(P)-binding Rossmann-like Domain"/>
    <property type="match status" value="1"/>
</dbReference>
<keyword evidence="3" id="KW-0520">NAD</keyword>
<organism evidence="6 7">
    <name type="scientific">Microbacterium marmarense</name>
    <dbReference type="NCBI Taxonomy" id="3122051"/>
    <lineage>
        <taxon>Bacteria</taxon>
        <taxon>Bacillati</taxon>
        <taxon>Actinomycetota</taxon>
        <taxon>Actinomycetes</taxon>
        <taxon>Micrococcales</taxon>
        <taxon>Microbacteriaceae</taxon>
        <taxon>Microbacterium</taxon>
    </lineage>
</organism>
<dbReference type="SUPFAM" id="SSF55347">
    <property type="entry name" value="Glyceraldehyde-3-phosphate dehydrogenase-like, C-terminal domain"/>
    <property type="match status" value="1"/>
</dbReference>
<comment type="similarity">
    <text evidence="1">Belongs to the Gfo/Idh/MocA family.</text>
</comment>
<sequence>MNGATAGDEAVTVTRVGLLGASGIAPRAIISPAKRRADVSIVAVASRGDAADYAQRHGIGRVHADYQALVDDSEIDLVYIALPPSEHARWTIAALEAGKDVLCEKPFAMNAVEADEVAQAVERTGRRVVEAFHDYYHPLFQWVREFVASGELGVIEAATAEFNAEIPFEASSIRHVPELGGGALMDLGCYPLHWLRSLFGEPTVVKASAELNPLGADLSIAARLDFGNELEANLGASMAPGVEFGAFLHIVGSKATLHVDNLVFPSGGHSIVVTRDGLDYTSTVAGEETYDHQLTAVLDAFRTGESLATEVEDSVQTMRAIDDIYRVAGVR</sequence>
<accession>A0ABU8LT76</accession>
<dbReference type="InterPro" id="IPR050984">
    <property type="entry name" value="Gfo/Idh/MocA_domain"/>
</dbReference>
<dbReference type="Pfam" id="PF22725">
    <property type="entry name" value="GFO_IDH_MocA_C3"/>
    <property type="match status" value="1"/>
</dbReference>
<keyword evidence="2" id="KW-0560">Oxidoreductase</keyword>
<proteinExistence type="inferred from homology"/>
<evidence type="ECO:0000259" key="4">
    <source>
        <dbReference type="Pfam" id="PF01408"/>
    </source>
</evidence>
<dbReference type="InterPro" id="IPR055170">
    <property type="entry name" value="GFO_IDH_MocA-like_dom"/>
</dbReference>
<feature type="domain" description="GFO/IDH/MocA-like oxidoreductase" evidence="5">
    <location>
        <begin position="140"/>
        <end position="257"/>
    </location>
</feature>
<evidence type="ECO:0000256" key="1">
    <source>
        <dbReference type="ARBA" id="ARBA00010928"/>
    </source>
</evidence>
<protein>
    <submittedName>
        <fullName evidence="6">Gfo/Idh/MocA family oxidoreductase</fullName>
    </submittedName>
</protein>
<reference evidence="6 7" key="1">
    <citation type="submission" date="2024-02" db="EMBL/GenBank/DDBJ databases">
        <authorList>
            <person name="Saticioglu I.B."/>
        </authorList>
    </citation>
    <scope>NUCLEOTIDE SEQUENCE [LARGE SCALE GENOMIC DNA]</scope>
    <source>
        <strain evidence="6 7">Mu-86</strain>
    </source>
</reference>
<feature type="domain" description="Gfo/Idh/MocA-like oxidoreductase N-terminal" evidence="4">
    <location>
        <begin position="15"/>
        <end position="130"/>
    </location>
</feature>
<dbReference type="SUPFAM" id="SSF51735">
    <property type="entry name" value="NAD(P)-binding Rossmann-fold domains"/>
    <property type="match status" value="1"/>
</dbReference>
<dbReference type="InterPro" id="IPR000683">
    <property type="entry name" value="Gfo/Idh/MocA-like_OxRdtase_N"/>
</dbReference>
<evidence type="ECO:0000256" key="2">
    <source>
        <dbReference type="ARBA" id="ARBA00023002"/>
    </source>
</evidence>
<dbReference type="RefSeq" id="WP_337337159.1">
    <property type="nucleotide sequence ID" value="NZ_JBBDGL010000001.1"/>
</dbReference>
<comment type="caution">
    <text evidence="6">The sequence shown here is derived from an EMBL/GenBank/DDBJ whole genome shotgun (WGS) entry which is preliminary data.</text>
</comment>
<dbReference type="Gene3D" id="3.30.360.10">
    <property type="entry name" value="Dihydrodipicolinate Reductase, domain 2"/>
    <property type="match status" value="1"/>
</dbReference>
<dbReference type="Pfam" id="PF01408">
    <property type="entry name" value="GFO_IDH_MocA"/>
    <property type="match status" value="1"/>
</dbReference>
<evidence type="ECO:0000256" key="3">
    <source>
        <dbReference type="ARBA" id="ARBA00023027"/>
    </source>
</evidence>
<evidence type="ECO:0000313" key="7">
    <source>
        <dbReference type="Proteomes" id="UP001368654"/>
    </source>
</evidence>
<dbReference type="EMBL" id="JBBDGL010000001">
    <property type="protein sequence ID" value="MEJ1154729.1"/>
    <property type="molecule type" value="Genomic_DNA"/>
</dbReference>
<gene>
    <name evidence="6" type="ORF">WDU96_03830</name>
</gene>
<dbReference type="Proteomes" id="UP001368654">
    <property type="component" value="Unassembled WGS sequence"/>
</dbReference>
<dbReference type="PANTHER" id="PTHR22604:SF105">
    <property type="entry name" value="TRANS-1,2-DIHYDROBENZENE-1,2-DIOL DEHYDROGENASE"/>
    <property type="match status" value="1"/>
</dbReference>
<keyword evidence="7" id="KW-1185">Reference proteome</keyword>